<dbReference type="RefSeq" id="WP_344339058.1">
    <property type="nucleotide sequence ID" value="NZ_BAAAQT010000001.1"/>
</dbReference>
<evidence type="ECO:0008006" key="3">
    <source>
        <dbReference type="Google" id="ProtNLM"/>
    </source>
</evidence>
<comment type="caution">
    <text evidence="1">The sequence shown here is derived from an EMBL/GenBank/DDBJ whole genome shotgun (WGS) entry which is preliminary data.</text>
</comment>
<proteinExistence type="predicted"/>
<evidence type="ECO:0000313" key="2">
    <source>
        <dbReference type="Proteomes" id="UP001501599"/>
    </source>
</evidence>
<dbReference type="InterPro" id="IPR007423">
    <property type="entry name" value="Sel_put"/>
</dbReference>
<evidence type="ECO:0000313" key="1">
    <source>
        <dbReference type="EMBL" id="GAA2170281.1"/>
    </source>
</evidence>
<reference evidence="2" key="1">
    <citation type="journal article" date="2019" name="Int. J. Syst. Evol. Microbiol.">
        <title>The Global Catalogue of Microorganisms (GCM) 10K type strain sequencing project: providing services to taxonomists for standard genome sequencing and annotation.</title>
        <authorList>
            <consortium name="The Broad Institute Genomics Platform"/>
            <consortium name="The Broad Institute Genome Sequencing Center for Infectious Disease"/>
            <person name="Wu L."/>
            <person name="Ma J."/>
        </authorList>
    </citation>
    <scope>NUCLEOTIDE SEQUENCE [LARGE SCALE GENOMIC DNA]</scope>
    <source>
        <strain evidence="2">JCM 16026</strain>
    </source>
</reference>
<accession>A0ABP5MDB3</accession>
<protein>
    <recommendedName>
        <fullName evidence="3">DUF466 domain-containing protein</fullName>
    </recommendedName>
</protein>
<dbReference type="EMBL" id="BAAAQT010000001">
    <property type="protein sequence ID" value="GAA2170281.1"/>
    <property type="molecule type" value="Genomic_DNA"/>
</dbReference>
<sequence length="70" mass="8447">MTARAALHRGIARAWRATAWYVRGLTGESRYETYLAHERIEHPHRPPMQRTQFWREYHAWQDSHPQGRCC</sequence>
<name>A0ABP5MDB3_9MICO</name>
<organism evidence="1 2">
    <name type="scientific">Agrococcus versicolor</name>
    <dbReference type="NCBI Taxonomy" id="501482"/>
    <lineage>
        <taxon>Bacteria</taxon>
        <taxon>Bacillati</taxon>
        <taxon>Actinomycetota</taxon>
        <taxon>Actinomycetes</taxon>
        <taxon>Micrococcales</taxon>
        <taxon>Microbacteriaceae</taxon>
        <taxon>Agrococcus</taxon>
    </lineage>
</organism>
<dbReference type="Pfam" id="PF04328">
    <property type="entry name" value="Sel_put"/>
    <property type="match status" value="1"/>
</dbReference>
<gene>
    <name evidence="1" type="ORF">GCM10009846_00090</name>
</gene>
<keyword evidence="2" id="KW-1185">Reference proteome</keyword>
<dbReference type="Proteomes" id="UP001501599">
    <property type="component" value="Unassembled WGS sequence"/>
</dbReference>